<evidence type="ECO:0000256" key="8">
    <source>
        <dbReference type="ARBA" id="ARBA00038077"/>
    </source>
</evidence>
<keyword evidence="7" id="KW-0472">Membrane</keyword>
<organism evidence="10 11">
    <name type="scientific">Papiliotrema laurentii</name>
    <name type="common">Cryptococcus laurentii</name>
    <dbReference type="NCBI Taxonomy" id="5418"/>
    <lineage>
        <taxon>Eukaryota</taxon>
        <taxon>Fungi</taxon>
        <taxon>Dikarya</taxon>
        <taxon>Basidiomycota</taxon>
        <taxon>Agaricomycotina</taxon>
        <taxon>Tremellomycetes</taxon>
        <taxon>Tremellales</taxon>
        <taxon>Rhynchogastremaceae</taxon>
        <taxon>Papiliotrema</taxon>
    </lineage>
</organism>
<keyword evidence="6" id="KW-0496">Mitochondrion</keyword>
<dbReference type="EMBL" id="JAODAN010000007">
    <property type="protein sequence ID" value="KAK1923029.1"/>
    <property type="molecule type" value="Genomic_DNA"/>
</dbReference>
<evidence type="ECO:0000256" key="1">
    <source>
        <dbReference type="ARBA" id="ARBA00004167"/>
    </source>
</evidence>
<keyword evidence="11" id="KW-1185">Reference proteome</keyword>
<evidence type="ECO:0000256" key="2">
    <source>
        <dbReference type="ARBA" id="ARBA00004325"/>
    </source>
</evidence>
<dbReference type="PANTHER" id="PTHR33968:SF1">
    <property type="entry name" value="PROTEIN PET100 HOMOLOG, MITOCHONDRIAL"/>
    <property type="match status" value="1"/>
</dbReference>
<keyword evidence="3" id="KW-0812">Transmembrane</keyword>
<dbReference type="PANTHER" id="PTHR33968">
    <property type="entry name" value="PROTEIN PET100 HOMOLOG, MITOCHONDRIAL"/>
    <property type="match status" value="1"/>
</dbReference>
<protein>
    <submittedName>
        <fullName evidence="10">Uncharacterized protein</fullName>
    </submittedName>
</protein>
<reference evidence="10" key="1">
    <citation type="submission" date="2023-02" db="EMBL/GenBank/DDBJ databases">
        <title>Identification and recombinant expression of a fungal hydrolase from Papiliotrema laurentii that hydrolyzes apple cutin and clears colloidal polyester polyurethane.</title>
        <authorList>
            <consortium name="DOE Joint Genome Institute"/>
            <person name="Roman V.A."/>
            <person name="Bojanowski C."/>
            <person name="Crable B.R."/>
            <person name="Wagner D.N."/>
            <person name="Hung C.S."/>
            <person name="Nadeau L.J."/>
            <person name="Schratz L."/>
            <person name="Haridas S."/>
            <person name="Pangilinan J."/>
            <person name="Lipzen A."/>
            <person name="Na H."/>
            <person name="Yan M."/>
            <person name="Ng V."/>
            <person name="Grigoriev I.V."/>
            <person name="Spatafora J.W."/>
            <person name="Barlow D."/>
            <person name="Biffinger J."/>
            <person name="Kelley-Loughnane N."/>
            <person name="Varaljay V.A."/>
            <person name="Crookes-Goodson W.J."/>
        </authorList>
    </citation>
    <scope>NUCLEOTIDE SEQUENCE</scope>
    <source>
        <strain evidence="10">5307AH</strain>
    </source>
</reference>
<proteinExistence type="inferred from homology"/>
<evidence type="ECO:0000256" key="9">
    <source>
        <dbReference type="SAM" id="MobiDB-lite"/>
    </source>
</evidence>
<keyword evidence="5" id="KW-1133">Transmembrane helix</keyword>
<name>A0AAD9CW29_PAPLA</name>
<feature type="region of interest" description="Disordered" evidence="9">
    <location>
        <begin position="72"/>
        <end position="108"/>
    </location>
</feature>
<dbReference type="Pfam" id="PF09803">
    <property type="entry name" value="Pet100"/>
    <property type="match status" value="1"/>
</dbReference>
<accession>A0AAD9CW29</accession>
<evidence type="ECO:0000256" key="3">
    <source>
        <dbReference type="ARBA" id="ARBA00022692"/>
    </source>
</evidence>
<comment type="caution">
    <text evidence="10">The sequence shown here is derived from an EMBL/GenBank/DDBJ whole genome shotgun (WGS) entry which is preliminary data.</text>
</comment>
<dbReference type="GO" id="GO:0033617">
    <property type="term" value="P:mitochondrial respiratory chain complex IV assembly"/>
    <property type="evidence" value="ECO:0007669"/>
    <property type="project" value="InterPro"/>
</dbReference>
<gene>
    <name evidence="10" type="ORF">DB88DRAFT_493514</name>
</gene>
<sequence length="144" mass="15874">MAGPNIEVFKFGLYMFFPVWIMFKFGDPAWYTEYVQPYKDVLFPQYETTNKPPKTQPELKAELARLKEARALKRAKAETETTASTANGWGSSSPAPISDTASQPDSLQGLTAKSFYGGYARPTNQHASAVVKGQEEGADSGRLV</sequence>
<dbReference type="Proteomes" id="UP001182556">
    <property type="component" value="Unassembled WGS sequence"/>
</dbReference>
<dbReference type="InterPro" id="IPR018625">
    <property type="entry name" value="Pet100"/>
</dbReference>
<evidence type="ECO:0000256" key="4">
    <source>
        <dbReference type="ARBA" id="ARBA00022946"/>
    </source>
</evidence>
<evidence type="ECO:0000256" key="7">
    <source>
        <dbReference type="ARBA" id="ARBA00023136"/>
    </source>
</evidence>
<feature type="compositionally biased region" description="Polar residues" evidence="9">
    <location>
        <begin position="87"/>
        <end position="108"/>
    </location>
</feature>
<evidence type="ECO:0000313" key="11">
    <source>
        <dbReference type="Proteomes" id="UP001182556"/>
    </source>
</evidence>
<evidence type="ECO:0000256" key="6">
    <source>
        <dbReference type="ARBA" id="ARBA00023128"/>
    </source>
</evidence>
<dbReference type="GO" id="GO:0051082">
    <property type="term" value="F:unfolded protein binding"/>
    <property type="evidence" value="ECO:0007669"/>
    <property type="project" value="TreeGrafter"/>
</dbReference>
<comment type="subcellular location">
    <subcellularLocation>
        <location evidence="1">Membrane</location>
        <topology evidence="1">Single-pass membrane protein</topology>
    </subcellularLocation>
    <subcellularLocation>
        <location evidence="2">Mitochondrion membrane</location>
    </subcellularLocation>
</comment>
<comment type="similarity">
    <text evidence="8">Belongs to the PET100 family.</text>
</comment>
<dbReference type="GO" id="GO:0005743">
    <property type="term" value="C:mitochondrial inner membrane"/>
    <property type="evidence" value="ECO:0007669"/>
    <property type="project" value="TreeGrafter"/>
</dbReference>
<keyword evidence="4" id="KW-0809">Transit peptide</keyword>
<evidence type="ECO:0000256" key="5">
    <source>
        <dbReference type="ARBA" id="ARBA00022989"/>
    </source>
</evidence>
<evidence type="ECO:0000313" key="10">
    <source>
        <dbReference type="EMBL" id="KAK1923029.1"/>
    </source>
</evidence>
<dbReference type="AlphaFoldDB" id="A0AAD9CW29"/>